<dbReference type="InterPro" id="IPR004045">
    <property type="entry name" value="Glutathione_S-Trfase_N"/>
</dbReference>
<dbReference type="PROSITE" id="PS50405">
    <property type="entry name" value="GST_CTER"/>
    <property type="match status" value="1"/>
</dbReference>
<dbReference type="InterPro" id="IPR036249">
    <property type="entry name" value="Thioredoxin-like_sf"/>
</dbReference>
<dbReference type="EMBL" id="BMMF01000015">
    <property type="protein sequence ID" value="GGK50751.1"/>
    <property type="molecule type" value="Genomic_DNA"/>
</dbReference>
<dbReference type="Pfam" id="PF13409">
    <property type="entry name" value="GST_N_2"/>
    <property type="match status" value="1"/>
</dbReference>
<accession>A0A917QIK7</accession>
<sequence>MTFTIHGIARTRTSRVLWMAQELGVPYTHVKTAPGEGGTRSPAFRALSPMGRVPVLEMDGLVLSESLAINLHLAKAFETPLGPRTKEEDGLMTMWTLFAATELEPNAHEVLVHTLNRPEAERDPAARDAALAALARPLAALETALVAGGGHLVGGRFTVADLNVASILFYLRAAPGALAATPAVAALWDEAQARPAYAAMMRLREEG</sequence>
<evidence type="ECO:0000259" key="2">
    <source>
        <dbReference type="PROSITE" id="PS50405"/>
    </source>
</evidence>
<dbReference type="Gene3D" id="3.40.30.10">
    <property type="entry name" value="Glutaredoxin"/>
    <property type="match status" value="1"/>
</dbReference>
<evidence type="ECO:0000313" key="3">
    <source>
        <dbReference type="EMBL" id="GGK50751.1"/>
    </source>
</evidence>
<dbReference type="SUPFAM" id="SSF52833">
    <property type="entry name" value="Thioredoxin-like"/>
    <property type="match status" value="1"/>
</dbReference>
<dbReference type="RefSeq" id="WP_188915264.1">
    <property type="nucleotide sequence ID" value="NZ_BMMF01000015.1"/>
</dbReference>
<dbReference type="AlphaFoldDB" id="A0A917QIK7"/>
<dbReference type="SUPFAM" id="SSF47616">
    <property type="entry name" value="GST C-terminal domain-like"/>
    <property type="match status" value="1"/>
</dbReference>
<dbReference type="Proteomes" id="UP000600449">
    <property type="component" value="Unassembled WGS sequence"/>
</dbReference>
<dbReference type="InterPro" id="IPR036282">
    <property type="entry name" value="Glutathione-S-Trfase_C_sf"/>
</dbReference>
<dbReference type="Gene3D" id="1.20.1050.10">
    <property type="match status" value="1"/>
</dbReference>
<dbReference type="PANTHER" id="PTHR44051">
    <property type="entry name" value="GLUTATHIONE S-TRANSFERASE-RELATED"/>
    <property type="match status" value="1"/>
</dbReference>
<feature type="domain" description="GST N-terminal" evidence="1">
    <location>
        <begin position="1"/>
        <end position="81"/>
    </location>
</feature>
<dbReference type="CDD" id="cd03046">
    <property type="entry name" value="GST_N_GTT1_like"/>
    <property type="match status" value="1"/>
</dbReference>
<comment type="caution">
    <text evidence="3">The sequence shown here is derived from an EMBL/GenBank/DDBJ whole genome shotgun (WGS) entry which is preliminary data.</text>
</comment>
<dbReference type="InterPro" id="IPR010987">
    <property type="entry name" value="Glutathione-S-Trfase_C-like"/>
</dbReference>
<evidence type="ECO:0000313" key="4">
    <source>
        <dbReference type="Proteomes" id="UP000600449"/>
    </source>
</evidence>
<keyword evidence="4" id="KW-1185">Reference proteome</keyword>
<organism evidence="3 4">
    <name type="scientific">Salinarimonas ramus</name>
    <dbReference type="NCBI Taxonomy" id="690164"/>
    <lineage>
        <taxon>Bacteria</taxon>
        <taxon>Pseudomonadati</taxon>
        <taxon>Pseudomonadota</taxon>
        <taxon>Alphaproteobacteria</taxon>
        <taxon>Hyphomicrobiales</taxon>
        <taxon>Salinarimonadaceae</taxon>
        <taxon>Salinarimonas</taxon>
    </lineage>
</organism>
<dbReference type="SFLD" id="SFLDS00019">
    <property type="entry name" value="Glutathione_Transferase_(cytos"/>
    <property type="match status" value="1"/>
</dbReference>
<name>A0A917QIK7_9HYPH</name>
<protein>
    <submittedName>
        <fullName evidence="3">Glutathione S-transferase</fullName>
    </submittedName>
</protein>
<dbReference type="InterPro" id="IPR004046">
    <property type="entry name" value="GST_C"/>
</dbReference>
<dbReference type="Pfam" id="PF00043">
    <property type="entry name" value="GST_C"/>
    <property type="match status" value="1"/>
</dbReference>
<feature type="domain" description="GST C-terminal" evidence="2">
    <location>
        <begin position="85"/>
        <end position="207"/>
    </location>
</feature>
<dbReference type="PANTHER" id="PTHR44051:SF21">
    <property type="entry name" value="GLUTATHIONE S-TRANSFERASE FAMILY PROTEIN"/>
    <property type="match status" value="1"/>
</dbReference>
<dbReference type="SFLD" id="SFLDG00358">
    <property type="entry name" value="Main_(cytGST)"/>
    <property type="match status" value="1"/>
</dbReference>
<dbReference type="PROSITE" id="PS50404">
    <property type="entry name" value="GST_NTER"/>
    <property type="match status" value="1"/>
</dbReference>
<dbReference type="InterPro" id="IPR040079">
    <property type="entry name" value="Glutathione_S-Trfase"/>
</dbReference>
<reference evidence="3 4" key="1">
    <citation type="journal article" date="2014" name="Int. J. Syst. Evol. Microbiol.">
        <title>Complete genome sequence of Corynebacterium casei LMG S-19264T (=DSM 44701T), isolated from a smear-ripened cheese.</title>
        <authorList>
            <consortium name="US DOE Joint Genome Institute (JGI-PGF)"/>
            <person name="Walter F."/>
            <person name="Albersmeier A."/>
            <person name="Kalinowski J."/>
            <person name="Ruckert C."/>
        </authorList>
    </citation>
    <scope>NUCLEOTIDE SEQUENCE [LARGE SCALE GENOMIC DNA]</scope>
    <source>
        <strain evidence="3 4">CGMCC 1.9161</strain>
    </source>
</reference>
<proteinExistence type="predicted"/>
<gene>
    <name evidence="3" type="ORF">GCM10011322_42280</name>
</gene>
<evidence type="ECO:0000259" key="1">
    <source>
        <dbReference type="PROSITE" id="PS50404"/>
    </source>
</evidence>